<reference evidence="10" key="1">
    <citation type="submission" date="2014-05" db="EMBL/GenBank/DDBJ databases">
        <title>The extremes of toxin expression variation revealed in two sympatric snake species.</title>
        <authorList>
            <person name="Margres M.J."/>
            <person name="Wray K.P."/>
            <person name="McGivern J.J."/>
            <person name="Seavy M."/>
            <person name="Sanader D."/>
            <person name="Facente J."/>
            <person name="Rokyta D.R."/>
        </authorList>
    </citation>
    <scope>NUCLEOTIDE SEQUENCE</scope>
</reference>
<name>A0A0F7Z1T3_CROAD</name>
<sequence>MAASMDKWVGSAHLFVRAISGADVLPTFYRDPQLKPCVYRALRSAFAESIKDFSGVDILKIHCSDPDLIIQLKFHKEKKCLKFLQSYYRGKLQEALQENLKVFSTSTSLEPIKMELKAGAEKLDSFIQEEERCLAYISQQKPDHLRDEEITELEELFMSLSFQEILPPSLKSQLSSDPPLLTLNSSPPSSGPPGISESPLKEDTFIFQNQQFANRKITADDHQKFAKLVSKKWKQVGRSLYLQTKCRALRDPFIDNLAIEYDREGLYEQAYQMLRRYIDSEGKKATVQNLVAALEDNGLISLAEEILGFHQSDLS</sequence>
<keyword evidence="6" id="KW-0206">Cytoskeleton</keyword>
<keyword evidence="10" id="KW-0675">Receptor</keyword>
<dbReference type="SUPFAM" id="SSF55044">
    <property type="entry name" value="TRADD, N-terminal domain"/>
    <property type="match status" value="1"/>
</dbReference>
<dbReference type="GO" id="GO:0043123">
    <property type="term" value="P:positive regulation of canonical NF-kappaB signal transduction"/>
    <property type="evidence" value="ECO:0007669"/>
    <property type="project" value="InterPro"/>
</dbReference>
<dbReference type="AlphaFoldDB" id="A0A0F7Z1T3"/>
<keyword evidence="5" id="KW-0053">Apoptosis</keyword>
<dbReference type="GO" id="GO:0005634">
    <property type="term" value="C:nucleus"/>
    <property type="evidence" value="ECO:0007669"/>
    <property type="project" value="UniProtKB-SubCell"/>
</dbReference>
<keyword evidence="4" id="KW-0963">Cytoplasm</keyword>
<dbReference type="EMBL" id="GBEX01003755">
    <property type="protein sequence ID" value="JAI10805.1"/>
    <property type="molecule type" value="mRNA"/>
</dbReference>
<organism evidence="10">
    <name type="scientific">Crotalus adamanteus</name>
    <name type="common">Eastern diamondback rattlesnake</name>
    <dbReference type="NCBI Taxonomy" id="8729"/>
    <lineage>
        <taxon>Eukaryota</taxon>
        <taxon>Metazoa</taxon>
        <taxon>Chordata</taxon>
        <taxon>Craniata</taxon>
        <taxon>Vertebrata</taxon>
        <taxon>Euteleostomi</taxon>
        <taxon>Lepidosauria</taxon>
        <taxon>Squamata</taxon>
        <taxon>Bifurcata</taxon>
        <taxon>Unidentata</taxon>
        <taxon>Episquamata</taxon>
        <taxon>Toxicofera</taxon>
        <taxon>Serpentes</taxon>
        <taxon>Colubroidea</taxon>
        <taxon>Viperidae</taxon>
        <taxon>Crotalinae</taxon>
        <taxon>Crotalus</taxon>
    </lineage>
</organism>
<dbReference type="Pfam" id="PF00531">
    <property type="entry name" value="Death"/>
    <property type="match status" value="1"/>
</dbReference>
<dbReference type="InterPro" id="IPR035712">
    <property type="entry name" value="TRADD"/>
</dbReference>
<proteinExistence type="evidence at transcript level"/>
<dbReference type="InterPro" id="IPR036729">
    <property type="entry name" value="TRADD_N_sf"/>
</dbReference>
<evidence type="ECO:0000256" key="8">
    <source>
        <dbReference type="SAM" id="MobiDB-lite"/>
    </source>
</evidence>
<evidence type="ECO:0000259" key="9">
    <source>
        <dbReference type="PROSITE" id="PS50017"/>
    </source>
</evidence>
<dbReference type="GO" id="GO:0005068">
    <property type="term" value="F:transmembrane receptor protein tyrosine kinase adaptor activity"/>
    <property type="evidence" value="ECO:0007669"/>
    <property type="project" value="TreeGrafter"/>
</dbReference>
<dbReference type="InterPro" id="IPR000488">
    <property type="entry name" value="Death_dom"/>
</dbReference>
<evidence type="ECO:0000256" key="3">
    <source>
        <dbReference type="ARBA" id="ARBA00015474"/>
    </source>
</evidence>
<feature type="region of interest" description="Disordered" evidence="8">
    <location>
        <begin position="176"/>
        <end position="200"/>
    </location>
</feature>
<evidence type="ECO:0000256" key="6">
    <source>
        <dbReference type="ARBA" id="ARBA00023212"/>
    </source>
</evidence>
<dbReference type="PANTHER" id="PTHR14913:SF0">
    <property type="entry name" value="TUMOR NECROSIS FACTOR RECEPTOR TYPE 1-ASSOCIATED DEATH DOMAIN PROTEIN"/>
    <property type="match status" value="1"/>
</dbReference>
<feature type="domain" description="Death" evidence="9">
    <location>
        <begin position="254"/>
        <end position="310"/>
    </location>
</feature>
<dbReference type="GO" id="GO:0002947">
    <property type="term" value="C:tumor necrosis factor receptor superfamily complex"/>
    <property type="evidence" value="ECO:0007669"/>
    <property type="project" value="TreeGrafter"/>
</dbReference>
<evidence type="ECO:0000256" key="1">
    <source>
        <dbReference type="ARBA" id="ARBA00004123"/>
    </source>
</evidence>
<accession>A0A0F7Z1T3</accession>
<keyword evidence="7" id="KW-0539">Nucleus</keyword>
<dbReference type="InterPro" id="IPR009095">
    <property type="entry name" value="TRADD_N"/>
</dbReference>
<evidence type="ECO:0000256" key="7">
    <source>
        <dbReference type="ARBA" id="ARBA00023242"/>
    </source>
</evidence>
<comment type="subcellular location">
    <subcellularLocation>
        <location evidence="2">Cytoplasm</location>
        <location evidence="2">Cytoskeleton</location>
    </subcellularLocation>
    <subcellularLocation>
        <location evidence="1">Nucleus</location>
    </subcellularLocation>
</comment>
<dbReference type="Gene3D" id="3.30.70.680">
    <property type="entry name" value="TRADD, N-terminal domain"/>
    <property type="match status" value="1"/>
</dbReference>
<evidence type="ECO:0000256" key="5">
    <source>
        <dbReference type="ARBA" id="ARBA00022703"/>
    </source>
</evidence>
<dbReference type="GO" id="GO:0005856">
    <property type="term" value="C:cytoskeleton"/>
    <property type="evidence" value="ECO:0007669"/>
    <property type="project" value="UniProtKB-SubCell"/>
</dbReference>
<evidence type="ECO:0000256" key="2">
    <source>
        <dbReference type="ARBA" id="ARBA00004245"/>
    </source>
</evidence>
<evidence type="ECO:0000256" key="4">
    <source>
        <dbReference type="ARBA" id="ARBA00022490"/>
    </source>
</evidence>
<dbReference type="GO" id="GO:0097191">
    <property type="term" value="P:extrinsic apoptotic signaling pathway"/>
    <property type="evidence" value="ECO:0007669"/>
    <property type="project" value="TreeGrafter"/>
</dbReference>
<dbReference type="PROSITE" id="PS50017">
    <property type="entry name" value="DEATH_DOMAIN"/>
    <property type="match status" value="1"/>
</dbReference>
<dbReference type="InterPro" id="IPR011029">
    <property type="entry name" value="DEATH-like_dom_sf"/>
</dbReference>
<feature type="compositionally biased region" description="Low complexity" evidence="8">
    <location>
        <begin position="176"/>
        <end position="198"/>
    </location>
</feature>
<protein>
    <recommendedName>
        <fullName evidence="3">Tumor necrosis factor receptor type 1-associated DEATH domain protein</fullName>
    </recommendedName>
</protein>
<dbReference type="Pfam" id="PF09034">
    <property type="entry name" value="TRADD_N"/>
    <property type="match status" value="1"/>
</dbReference>
<dbReference type="SUPFAM" id="SSF47986">
    <property type="entry name" value="DEATH domain"/>
    <property type="match status" value="1"/>
</dbReference>
<dbReference type="Gene3D" id="1.10.533.10">
    <property type="entry name" value="Death Domain, Fas"/>
    <property type="match status" value="1"/>
</dbReference>
<dbReference type="SMART" id="SM00005">
    <property type="entry name" value="DEATH"/>
    <property type="match status" value="1"/>
</dbReference>
<evidence type="ECO:0000313" key="10">
    <source>
        <dbReference type="EMBL" id="JAI10805.1"/>
    </source>
</evidence>
<dbReference type="PANTHER" id="PTHR14913">
    <property type="entry name" value="TUMOR NECROSIS FACTOR RECEPTOR TYPE 1-ASSOCIATED DEATH DOMAIN PROTEIN"/>
    <property type="match status" value="1"/>
</dbReference>